<dbReference type="EMBL" id="JBFSHR010000006">
    <property type="protein sequence ID" value="MEX6428772.1"/>
    <property type="molecule type" value="Genomic_DNA"/>
</dbReference>
<name>A0ABV3XZQ8_9ACTN</name>
<keyword evidence="3" id="KW-1185">Reference proteome</keyword>
<dbReference type="RefSeq" id="WP_369084201.1">
    <property type="nucleotide sequence ID" value="NZ_JBFSHR010000006.1"/>
</dbReference>
<dbReference type="Proteomes" id="UP001560267">
    <property type="component" value="Unassembled WGS sequence"/>
</dbReference>
<dbReference type="InterPro" id="IPR001753">
    <property type="entry name" value="Enoyl-CoA_hydra/iso"/>
</dbReference>
<evidence type="ECO:0000313" key="2">
    <source>
        <dbReference type="EMBL" id="MEX6428772.1"/>
    </source>
</evidence>
<proteinExistence type="inferred from homology"/>
<dbReference type="CDD" id="cd06558">
    <property type="entry name" value="crotonase-like"/>
    <property type="match status" value="1"/>
</dbReference>
<evidence type="ECO:0000256" key="1">
    <source>
        <dbReference type="ARBA" id="ARBA00005254"/>
    </source>
</evidence>
<evidence type="ECO:0000313" key="3">
    <source>
        <dbReference type="Proteomes" id="UP001560267"/>
    </source>
</evidence>
<gene>
    <name evidence="2" type="ORF">AB6A68_02820</name>
</gene>
<organism evidence="2 3">
    <name type="scientific">Ferrimicrobium acidiphilum</name>
    <dbReference type="NCBI Taxonomy" id="121039"/>
    <lineage>
        <taxon>Bacteria</taxon>
        <taxon>Bacillati</taxon>
        <taxon>Actinomycetota</taxon>
        <taxon>Acidimicrobiia</taxon>
        <taxon>Acidimicrobiales</taxon>
        <taxon>Acidimicrobiaceae</taxon>
        <taxon>Ferrimicrobium</taxon>
    </lineage>
</organism>
<reference evidence="2 3" key="1">
    <citation type="submission" date="2024-07" db="EMBL/GenBank/DDBJ databases">
        <title>Draft Genome Sequence of Ferrimicrobium acidiphilum Strain YE2023, Isolated from a Pulp of Bioleach Reactor.</title>
        <authorList>
            <person name="Elkina Y.A."/>
            <person name="Bulaeva A.G."/>
            <person name="Beletsky A.V."/>
            <person name="Mardanov A.V."/>
        </authorList>
    </citation>
    <scope>NUCLEOTIDE SEQUENCE [LARGE SCALE GENOMIC DNA]</scope>
    <source>
        <strain evidence="2 3">YE2023</strain>
    </source>
</reference>
<dbReference type="InterPro" id="IPR029045">
    <property type="entry name" value="ClpP/crotonase-like_dom_sf"/>
</dbReference>
<dbReference type="Pfam" id="PF00378">
    <property type="entry name" value="ECH_1"/>
    <property type="match status" value="1"/>
</dbReference>
<comment type="similarity">
    <text evidence="1">Belongs to the enoyl-CoA hydratase/isomerase family.</text>
</comment>
<dbReference type="PANTHER" id="PTHR42964:SF1">
    <property type="entry name" value="POLYKETIDE BIOSYNTHESIS ENOYL-COA HYDRATASE PKSH-RELATED"/>
    <property type="match status" value="1"/>
</dbReference>
<protein>
    <submittedName>
        <fullName evidence="2">Enoyl-CoA hydratase/isomerase family protein</fullName>
    </submittedName>
</protein>
<sequence length="256" mass="27260">MTDAQLQPVLYEVRDAVAHVTLNQPQNRNALTEVLVSGVHGALTTMIDDDAARLCVLTNTPPAFCSGADLSHTGARSNRHLTNLLELIVGSPKPIIAKINGFCLGGGIGIAAACDLSVATTGSIFGFSEVRVGVAPAIISVYCLPKLPRADALELFLTGTRFDATKAAQLRLITRACPGAEVDAVVEDWVANILLGGPKALTAAKDMIYRVAEVSRRDALEKMTQLSAELFGSPEAQEGITAFREKRRPSWSHVID</sequence>
<dbReference type="PANTHER" id="PTHR42964">
    <property type="entry name" value="ENOYL-COA HYDRATASE"/>
    <property type="match status" value="1"/>
</dbReference>
<dbReference type="InterPro" id="IPR014748">
    <property type="entry name" value="Enoyl-CoA_hydra_C"/>
</dbReference>
<accession>A0ABV3XZQ8</accession>
<dbReference type="Gene3D" id="1.10.12.10">
    <property type="entry name" value="Lyase 2-enoyl-coa Hydratase, Chain A, domain 2"/>
    <property type="match status" value="1"/>
</dbReference>
<dbReference type="SUPFAM" id="SSF52096">
    <property type="entry name" value="ClpP/crotonase"/>
    <property type="match status" value="1"/>
</dbReference>
<dbReference type="InterPro" id="IPR051683">
    <property type="entry name" value="Enoyl-CoA_Hydratase/Isomerase"/>
</dbReference>
<dbReference type="Gene3D" id="3.90.226.10">
    <property type="entry name" value="2-enoyl-CoA Hydratase, Chain A, domain 1"/>
    <property type="match status" value="1"/>
</dbReference>
<comment type="caution">
    <text evidence="2">The sequence shown here is derived from an EMBL/GenBank/DDBJ whole genome shotgun (WGS) entry which is preliminary data.</text>
</comment>